<feature type="region of interest" description="Disordered" evidence="1">
    <location>
        <begin position="398"/>
        <end position="431"/>
    </location>
</feature>
<gene>
    <name evidence="2" type="ORF">IWW36_004056</name>
</gene>
<sequence>MLGELAQKQTQQGWSYGVIDSDSSLPVYSRVRINGEAISSSEFKQCITENEAEISERFKQAESANIASAEAMVASIAVRLFEKHSVSTVAVAIDACTGTGAWSTEQIIAEEFRPSMTVCVFEPLGEQTQMPEVWRSGVERLGRQQMQVITGTQPRAVRLQLHGLAAAFGATLELAAALETVCGSDVQPGIFGSDQAQYAALGLAAIRAWAQRQGLVRARAHNQSLGAFGAALSPARATGSVAPWMARGVGTARSRGRFYTAPSSERAQADWHFGWSDLPADMQHTAEWFAGLRGHGPSVLLMHLPEPLAPGGSDYRDMLQALYRPLRGATWACCVFAAGVQHEAHAAEAAVLAQHVVREYWAQLTGMLPDQVLVAPGLASALRLIESKCATHVVTSADRVPEPPMGPRSAIGFEPPTVRPTQLLRPSPSSSNLLAARSSHARHFKAIAMKSTTSIDSLSEGLRNDSTASLPLRTLRTNAPLPPPPASAIHHSQMHVLVTGSRQFVQSALYITHQQQQQQQ</sequence>
<dbReference type="OrthoDB" id="5578490at2759"/>
<dbReference type="AlphaFoldDB" id="A0A9W8LZ63"/>
<proteinExistence type="predicted"/>
<name>A0A9W8LZ63_9FUNG</name>
<reference evidence="2" key="1">
    <citation type="submission" date="2022-07" db="EMBL/GenBank/DDBJ databases">
        <title>Phylogenomic reconstructions and comparative analyses of Kickxellomycotina fungi.</title>
        <authorList>
            <person name="Reynolds N.K."/>
            <person name="Stajich J.E."/>
            <person name="Barry K."/>
            <person name="Grigoriev I.V."/>
            <person name="Crous P."/>
            <person name="Smith M.E."/>
        </authorList>
    </citation>
    <scope>NUCLEOTIDE SEQUENCE</scope>
    <source>
        <strain evidence="2">NRRL 1566</strain>
    </source>
</reference>
<organism evidence="2 3">
    <name type="scientific">Coemansia brasiliensis</name>
    <dbReference type="NCBI Taxonomy" id="2650707"/>
    <lineage>
        <taxon>Eukaryota</taxon>
        <taxon>Fungi</taxon>
        <taxon>Fungi incertae sedis</taxon>
        <taxon>Zoopagomycota</taxon>
        <taxon>Kickxellomycotina</taxon>
        <taxon>Kickxellomycetes</taxon>
        <taxon>Kickxellales</taxon>
        <taxon>Kickxellaceae</taxon>
        <taxon>Coemansia</taxon>
    </lineage>
</organism>
<evidence type="ECO:0000256" key="1">
    <source>
        <dbReference type="SAM" id="MobiDB-lite"/>
    </source>
</evidence>
<protein>
    <submittedName>
        <fullName evidence="2">Uncharacterized protein</fullName>
    </submittedName>
</protein>
<dbReference type="EMBL" id="JANBUW010000397">
    <property type="protein sequence ID" value="KAJ2847040.1"/>
    <property type="molecule type" value="Genomic_DNA"/>
</dbReference>
<comment type="caution">
    <text evidence="2">The sequence shown here is derived from an EMBL/GenBank/DDBJ whole genome shotgun (WGS) entry which is preliminary data.</text>
</comment>
<evidence type="ECO:0000313" key="3">
    <source>
        <dbReference type="Proteomes" id="UP001139887"/>
    </source>
</evidence>
<dbReference type="Proteomes" id="UP001139887">
    <property type="component" value="Unassembled WGS sequence"/>
</dbReference>
<keyword evidence="3" id="KW-1185">Reference proteome</keyword>
<evidence type="ECO:0000313" key="2">
    <source>
        <dbReference type="EMBL" id="KAJ2847040.1"/>
    </source>
</evidence>
<accession>A0A9W8LZ63</accession>